<protein>
    <submittedName>
        <fullName evidence="2">NADH-flavin reductase</fullName>
    </submittedName>
</protein>
<dbReference type="Proteomes" id="UP000255024">
    <property type="component" value="Unassembled WGS sequence"/>
</dbReference>
<organism evidence="2 3">
    <name type="scientific">Myroides odoratus</name>
    <name type="common">Flavobacterium odoratum</name>
    <dbReference type="NCBI Taxonomy" id="256"/>
    <lineage>
        <taxon>Bacteria</taxon>
        <taxon>Pseudomonadati</taxon>
        <taxon>Bacteroidota</taxon>
        <taxon>Flavobacteriia</taxon>
        <taxon>Flavobacteriales</taxon>
        <taxon>Flavobacteriaceae</taxon>
        <taxon>Myroides</taxon>
    </lineage>
</organism>
<evidence type="ECO:0000313" key="3">
    <source>
        <dbReference type="Proteomes" id="UP000255024"/>
    </source>
</evidence>
<dbReference type="AlphaFoldDB" id="A0A378U2U6"/>
<feature type="domain" description="PRISE-like Rossmann-fold" evidence="1">
    <location>
        <begin position="54"/>
        <end position="356"/>
    </location>
</feature>
<evidence type="ECO:0000259" key="1">
    <source>
        <dbReference type="Pfam" id="PF22917"/>
    </source>
</evidence>
<keyword evidence="3" id="KW-1185">Reference proteome</keyword>
<dbReference type="PANTHER" id="PTHR32487">
    <property type="entry name" value="3-OXO-DELTA(4,5)-STEROID 5-BETA-REDUCTASE"/>
    <property type="match status" value="1"/>
</dbReference>
<reference evidence="2 3" key="1">
    <citation type="submission" date="2018-06" db="EMBL/GenBank/DDBJ databases">
        <authorList>
            <consortium name="Pathogen Informatics"/>
            <person name="Doyle S."/>
        </authorList>
    </citation>
    <scope>NUCLEOTIDE SEQUENCE [LARGE SCALE GENOMIC DNA]</scope>
    <source>
        <strain evidence="2 3">NCTC11179</strain>
    </source>
</reference>
<dbReference type="Gene3D" id="3.40.50.720">
    <property type="entry name" value="NAD(P)-binding Rossmann-like Domain"/>
    <property type="match status" value="1"/>
</dbReference>
<dbReference type="SUPFAM" id="SSF51735">
    <property type="entry name" value="NAD(P)-binding Rossmann-fold domains"/>
    <property type="match status" value="1"/>
</dbReference>
<sequence length="356" mass="39605">MKKSALVIGVSGIAGSNLAEELVTQGWVTYGLARNPNVGIAGVIPVVADLLDPTQVQEALANLAPTHVFFTSWVRGASEEENIQRNSALVRHVLTALSHKKSLQHVALVTGLKHYLGPFDAYAKSGKLPLTPVKEEHPRLDLPNFYYAQEDEVYEAASRDGFTWSIHRPHTIVGSAKGTNLMNIGTTLAVYASLCKAEGKPMVWPGSEAQWKGLSDVTDAKILAKQLVWASETPQAANQAFNVVNGDVFRWNQLWFELASWFGVEAVGYEDKPQPLEEQIQEKEALWETIVTAQQLKRQSLHQVISPWHTDLDLGRPLEVVTDMSKSRKLGFTAYQSTRDSFYTLFQKLRDEQIIP</sequence>
<dbReference type="PANTHER" id="PTHR32487:SF0">
    <property type="entry name" value="3-OXO-DELTA(4,5)-STEROID 5-BETA-REDUCTASE"/>
    <property type="match status" value="1"/>
</dbReference>
<dbReference type="InterPro" id="IPR055222">
    <property type="entry name" value="PRISE-like_Rossmann-fold"/>
</dbReference>
<gene>
    <name evidence="2" type="ORF">NCTC11179_03077</name>
</gene>
<dbReference type="CDD" id="cd08948">
    <property type="entry name" value="5beta-POR_like_SDR_a"/>
    <property type="match status" value="1"/>
</dbReference>
<proteinExistence type="predicted"/>
<accession>A0A378U2U6</accession>
<dbReference type="EMBL" id="UGQL01000002">
    <property type="protein sequence ID" value="STZ69568.1"/>
    <property type="molecule type" value="Genomic_DNA"/>
</dbReference>
<dbReference type="InterPro" id="IPR036291">
    <property type="entry name" value="NAD(P)-bd_dom_sf"/>
</dbReference>
<name>A0A378U2U6_MYROD</name>
<evidence type="ECO:0000313" key="2">
    <source>
        <dbReference type="EMBL" id="STZ69568.1"/>
    </source>
</evidence>
<dbReference type="Pfam" id="PF22917">
    <property type="entry name" value="PRISE"/>
    <property type="match status" value="1"/>
</dbReference>
<dbReference type="RefSeq" id="WP_115092804.1">
    <property type="nucleotide sequence ID" value="NZ_CP068107.1"/>
</dbReference>